<keyword evidence="1" id="KW-1133">Transmembrane helix</keyword>
<protein>
    <recommendedName>
        <fullName evidence="2">Sphingomyelin synthase-like domain-containing protein</fullName>
    </recommendedName>
</protein>
<comment type="caution">
    <text evidence="3">The sequence shown here is derived from an EMBL/GenBank/DDBJ whole genome shotgun (WGS) entry which is preliminary data.</text>
</comment>
<feature type="transmembrane region" description="Helical" evidence="1">
    <location>
        <begin position="67"/>
        <end position="89"/>
    </location>
</feature>
<name>A0A2H0USA4_9BACT</name>
<feature type="transmembrane region" description="Helical" evidence="1">
    <location>
        <begin position="15"/>
        <end position="36"/>
    </location>
</feature>
<keyword evidence="1" id="KW-0472">Membrane</keyword>
<evidence type="ECO:0000259" key="2">
    <source>
        <dbReference type="Pfam" id="PF14360"/>
    </source>
</evidence>
<dbReference type="Proteomes" id="UP000231157">
    <property type="component" value="Unassembled WGS sequence"/>
</dbReference>
<evidence type="ECO:0000256" key="1">
    <source>
        <dbReference type="SAM" id="Phobius"/>
    </source>
</evidence>
<proteinExistence type="predicted"/>
<gene>
    <name evidence="3" type="ORF">COU07_02310</name>
</gene>
<reference evidence="4" key="1">
    <citation type="submission" date="2017-09" db="EMBL/GenBank/DDBJ databases">
        <title>Depth-based differentiation of microbial function through sediment-hosted aquifers and enrichment of novel symbionts in the deep terrestrial subsurface.</title>
        <authorList>
            <person name="Probst A.J."/>
            <person name="Ladd B."/>
            <person name="Jarett J.K."/>
            <person name="Geller-Mcgrath D.E."/>
            <person name="Sieber C.M.K."/>
            <person name="Emerson J.B."/>
            <person name="Anantharaman K."/>
            <person name="Thomas B.C."/>
            <person name="Malmstrom R."/>
            <person name="Stieglmeier M."/>
            <person name="Klingl A."/>
            <person name="Woyke T."/>
            <person name="Ryan C.M."/>
            <person name="Banfield J.F."/>
        </authorList>
    </citation>
    <scope>NUCLEOTIDE SEQUENCE [LARGE SCALE GENOMIC DNA]</scope>
</reference>
<sequence length="234" mass="26101">MDTCSFFDCMEISSFRIAVFDSSLILAFAFFSIFLAQIYVKKVSGNHVGDLVLDLLPNLNSRSVCRFLLLFFLVWGSVGFALFSLVLIIALRPVYLPACMSTVGFMYIVRSFFLCITRLETHPDKIEIPQNSSVLFRNVGKFVYGGKDLFFSGHVALPATLASVFCEVDSFQIFFVCTAVLFGVATLLAKAHYTIDVITAPFIAYGVYSFTKLYLFSGYFDLIETSSFVKAAGF</sequence>
<evidence type="ECO:0000313" key="4">
    <source>
        <dbReference type="Proteomes" id="UP000231157"/>
    </source>
</evidence>
<feature type="domain" description="Sphingomyelin synthase-like" evidence="2">
    <location>
        <begin position="148"/>
        <end position="210"/>
    </location>
</feature>
<dbReference type="EMBL" id="PFAZ01000002">
    <property type="protein sequence ID" value="PIR89271.1"/>
    <property type="molecule type" value="Genomic_DNA"/>
</dbReference>
<feature type="transmembrane region" description="Helical" evidence="1">
    <location>
        <begin position="202"/>
        <end position="220"/>
    </location>
</feature>
<accession>A0A2H0USA4</accession>
<feature type="transmembrane region" description="Helical" evidence="1">
    <location>
        <begin position="171"/>
        <end position="190"/>
    </location>
</feature>
<evidence type="ECO:0000313" key="3">
    <source>
        <dbReference type="EMBL" id="PIR89271.1"/>
    </source>
</evidence>
<keyword evidence="1" id="KW-0812">Transmembrane</keyword>
<dbReference type="InterPro" id="IPR025749">
    <property type="entry name" value="Sphingomyelin_synth-like_dom"/>
</dbReference>
<dbReference type="AlphaFoldDB" id="A0A2H0USA4"/>
<organism evidence="3 4">
    <name type="scientific">Candidatus Harrisonbacteria bacterium CG10_big_fil_rev_8_21_14_0_10_40_38</name>
    <dbReference type="NCBI Taxonomy" id="1974583"/>
    <lineage>
        <taxon>Bacteria</taxon>
        <taxon>Candidatus Harrisoniibacteriota</taxon>
    </lineage>
</organism>
<feature type="transmembrane region" description="Helical" evidence="1">
    <location>
        <begin position="95"/>
        <end position="116"/>
    </location>
</feature>
<dbReference type="Pfam" id="PF14360">
    <property type="entry name" value="PAP2_C"/>
    <property type="match status" value="1"/>
</dbReference>